<name>A0A9W2ZJL8_BIOGL</name>
<dbReference type="OrthoDB" id="6112161at2759"/>
<evidence type="ECO:0000256" key="1">
    <source>
        <dbReference type="ARBA" id="ARBA00022690"/>
    </source>
</evidence>
<dbReference type="AlphaFoldDB" id="A0A9W2ZJL8"/>
<dbReference type="RefSeq" id="XP_055875120.1">
    <property type="nucleotide sequence ID" value="XM_056019145.1"/>
</dbReference>
<evidence type="ECO:0000313" key="5">
    <source>
        <dbReference type="Proteomes" id="UP001165740"/>
    </source>
</evidence>
<keyword evidence="2" id="KW-0722">Serine protease inhibitor</keyword>
<keyword evidence="5" id="KW-1185">Reference proteome</keyword>
<dbReference type="PROSITE" id="PS51252">
    <property type="entry name" value="ANTISTASIN"/>
    <property type="match status" value="1"/>
</dbReference>
<dbReference type="InterPro" id="IPR004094">
    <property type="entry name" value="Antistasin-like"/>
</dbReference>
<feature type="signal peptide" evidence="3">
    <location>
        <begin position="1"/>
        <end position="16"/>
    </location>
</feature>
<keyword evidence="1" id="KW-0646">Protease inhibitor</keyword>
<gene>
    <name evidence="6" type="primary">LOC106069111</name>
</gene>
<protein>
    <submittedName>
        <fullName evidence="6">Ghilanten-like</fullName>
    </submittedName>
</protein>
<dbReference type="GeneID" id="106069111"/>
<feature type="chain" id="PRO_5040972378" evidence="3">
    <location>
        <begin position="17"/>
        <end position="88"/>
    </location>
</feature>
<dbReference type="GO" id="GO:0004867">
    <property type="term" value="F:serine-type endopeptidase inhibitor activity"/>
    <property type="evidence" value="ECO:0007669"/>
    <property type="project" value="UniProtKB-KW"/>
</dbReference>
<organism evidence="5 6">
    <name type="scientific">Biomphalaria glabrata</name>
    <name type="common">Bloodfluke planorb</name>
    <name type="synonym">Freshwater snail</name>
    <dbReference type="NCBI Taxonomy" id="6526"/>
    <lineage>
        <taxon>Eukaryota</taxon>
        <taxon>Metazoa</taxon>
        <taxon>Spiralia</taxon>
        <taxon>Lophotrochozoa</taxon>
        <taxon>Mollusca</taxon>
        <taxon>Gastropoda</taxon>
        <taxon>Heterobranchia</taxon>
        <taxon>Euthyneura</taxon>
        <taxon>Panpulmonata</taxon>
        <taxon>Hygrophila</taxon>
        <taxon>Lymnaeoidea</taxon>
        <taxon>Planorbidae</taxon>
        <taxon>Biomphalaria</taxon>
    </lineage>
</organism>
<dbReference type="Proteomes" id="UP001165740">
    <property type="component" value="Chromosome 2"/>
</dbReference>
<proteinExistence type="predicted"/>
<sequence length="88" mass="9609">MKVVLLCLVVIALASAGVVEKRQICANHCNQNTLSGCHHDQVCVQHGCNHFCEFIIKKRQDCPPVLCKMYCERGFAKGSDGCPICACA</sequence>
<reference evidence="6" key="1">
    <citation type="submission" date="2025-08" db="UniProtKB">
        <authorList>
            <consortium name="RefSeq"/>
        </authorList>
    </citation>
    <scope>IDENTIFICATION</scope>
</reference>
<dbReference type="SUPFAM" id="SSF57262">
    <property type="entry name" value="Leech antihemostatic proteins"/>
    <property type="match status" value="1"/>
</dbReference>
<dbReference type="Gene3D" id="2.10.22.10">
    <property type="entry name" value="Antistasin, domain 1"/>
    <property type="match status" value="1"/>
</dbReference>
<dbReference type="InterPro" id="IPR011061">
    <property type="entry name" value="Hirudin/antistatin"/>
</dbReference>
<evidence type="ECO:0000259" key="4">
    <source>
        <dbReference type="PROSITE" id="PS51252"/>
    </source>
</evidence>
<feature type="domain" description="Antistasin-like" evidence="4">
    <location>
        <begin position="62"/>
        <end position="87"/>
    </location>
</feature>
<dbReference type="Pfam" id="PF02822">
    <property type="entry name" value="Antistasin"/>
    <property type="match status" value="1"/>
</dbReference>
<accession>A0A9W2ZJL8</accession>
<evidence type="ECO:0000256" key="2">
    <source>
        <dbReference type="ARBA" id="ARBA00022900"/>
    </source>
</evidence>
<keyword evidence="3" id="KW-0732">Signal</keyword>
<evidence type="ECO:0000256" key="3">
    <source>
        <dbReference type="SAM" id="SignalP"/>
    </source>
</evidence>
<evidence type="ECO:0000313" key="6">
    <source>
        <dbReference type="RefSeq" id="XP_055875120.1"/>
    </source>
</evidence>